<evidence type="ECO:0000256" key="4">
    <source>
        <dbReference type="ARBA" id="ARBA00022982"/>
    </source>
</evidence>
<dbReference type="PANTHER" id="PTHR36923">
    <property type="entry name" value="FERREDOXIN"/>
    <property type="match status" value="1"/>
</dbReference>
<evidence type="ECO:0000313" key="9">
    <source>
        <dbReference type="EMBL" id="MDT0439252.1"/>
    </source>
</evidence>
<evidence type="ECO:0000313" key="10">
    <source>
        <dbReference type="Proteomes" id="UP001183535"/>
    </source>
</evidence>
<evidence type="ECO:0000256" key="3">
    <source>
        <dbReference type="ARBA" id="ARBA00022723"/>
    </source>
</evidence>
<dbReference type="GO" id="GO:0051538">
    <property type="term" value="F:3 iron, 4 sulfur cluster binding"/>
    <property type="evidence" value="ECO:0007669"/>
    <property type="project" value="UniProtKB-KW"/>
</dbReference>
<reference evidence="10" key="1">
    <citation type="submission" date="2023-07" db="EMBL/GenBank/DDBJ databases">
        <title>30 novel species of actinomycetes from the DSMZ collection.</title>
        <authorList>
            <person name="Nouioui I."/>
        </authorList>
    </citation>
    <scope>NUCLEOTIDE SEQUENCE [LARGE SCALE GENOMIC DNA]</scope>
    <source>
        <strain evidence="10">DSM 41981</strain>
    </source>
</reference>
<keyword evidence="2 8" id="KW-0813">Transport</keyword>
<evidence type="ECO:0000256" key="6">
    <source>
        <dbReference type="ARBA" id="ARBA00023014"/>
    </source>
</evidence>
<dbReference type="AlphaFoldDB" id="A0ABD5F0R2"/>
<dbReference type="GO" id="GO:0005506">
    <property type="term" value="F:iron ion binding"/>
    <property type="evidence" value="ECO:0007669"/>
    <property type="project" value="UniProtKB-UniRule"/>
</dbReference>
<evidence type="ECO:0000256" key="5">
    <source>
        <dbReference type="ARBA" id="ARBA00023004"/>
    </source>
</evidence>
<comment type="caution">
    <text evidence="9">The sequence shown here is derived from an EMBL/GenBank/DDBJ whole genome shotgun (WGS) entry which is preliminary data.</text>
</comment>
<keyword evidence="5 8" id="KW-0408">Iron</keyword>
<organism evidence="9 10">
    <name type="scientific">Streptomyces doudnae</name>
    <dbReference type="NCBI Taxonomy" id="3075536"/>
    <lineage>
        <taxon>Bacteria</taxon>
        <taxon>Bacillati</taxon>
        <taxon>Actinomycetota</taxon>
        <taxon>Actinomycetes</taxon>
        <taxon>Kitasatosporales</taxon>
        <taxon>Streptomycetaceae</taxon>
        <taxon>Streptomyces</taxon>
    </lineage>
</organism>
<proteinExistence type="predicted"/>
<name>A0ABD5F0R2_9ACTN</name>
<dbReference type="EMBL" id="JAVRES010000024">
    <property type="protein sequence ID" value="MDT0439252.1"/>
    <property type="molecule type" value="Genomic_DNA"/>
</dbReference>
<comment type="cofactor">
    <cofactor evidence="1">
        <name>[3Fe-4S] cluster</name>
        <dbReference type="ChEBI" id="CHEBI:21137"/>
    </cofactor>
</comment>
<evidence type="ECO:0000256" key="1">
    <source>
        <dbReference type="ARBA" id="ARBA00001927"/>
    </source>
</evidence>
<dbReference type="Pfam" id="PF13459">
    <property type="entry name" value="Fer4_15"/>
    <property type="match status" value="1"/>
</dbReference>
<dbReference type="PRINTS" id="PR00352">
    <property type="entry name" value="3FE4SFRDOXIN"/>
</dbReference>
<keyword evidence="4 8" id="KW-0249">Electron transport</keyword>
<protein>
    <recommendedName>
        <fullName evidence="8">Ferredoxin</fullName>
    </recommendedName>
</protein>
<evidence type="ECO:0000256" key="8">
    <source>
        <dbReference type="RuleBase" id="RU368020"/>
    </source>
</evidence>
<dbReference type="InterPro" id="IPR001080">
    <property type="entry name" value="3Fe4S_ferredoxin"/>
</dbReference>
<keyword evidence="10" id="KW-1185">Reference proteome</keyword>
<dbReference type="InterPro" id="IPR051269">
    <property type="entry name" value="Fe-S_cluster_ET"/>
</dbReference>
<accession>A0ABD5F0R2</accession>
<dbReference type="RefSeq" id="WP_093830624.1">
    <property type="nucleotide sequence ID" value="NZ_JAVRES010000024.1"/>
</dbReference>
<gene>
    <name evidence="9" type="ORF">RM877_31775</name>
</gene>
<dbReference type="Gene3D" id="3.30.70.20">
    <property type="match status" value="1"/>
</dbReference>
<evidence type="ECO:0000256" key="2">
    <source>
        <dbReference type="ARBA" id="ARBA00022448"/>
    </source>
</evidence>
<keyword evidence="3 8" id="KW-0479">Metal-binding</keyword>
<dbReference type="PANTHER" id="PTHR36923:SF3">
    <property type="entry name" value="FERREDOXIN"/>
    <property type="match status" value="1"/>
</dbReference>
<sequence length="65" mass="6866">MTFDVTVDRDLCQGAGQCVLRAPLVFDQDEEGLVVLVGPDVPEEEREAAADAAYLCPAGAVSVRS</sequence>
<dbReference type="GO" id="GO:0009055">
    <property type="term" value="F:electron transfer activity"/>
    <property type="evidence" value="ECO:0007669"/>
    <property type="project" value="UniProtKB-UniRule"/>
</dbReference>
<evidence type="ECO:0000256" key="7">
    <source>
        <dbReference type="ARBA" id="ARBA00023291"/>
    </source>
</evidence>
<dbReference type="SUPFAM" id="SSF54862">
    <property type="entry name" value="4Fe-4S ferredoxins"/>
    <property type="match status" value="1"/>
</dbReference>
<dbReference type="Proteomes" id="UP001183535">
    <property type="component" value="Unassembled WGS sequence"/>
</dbReference>
<keyword evidence="6 8" id="KW-0411">Iron-sulfur</keyword>
<keyword evidence="7" id="KW-0003">3Fe-4S</keyword>
<comment type="function">
    <text evidence="8">Ferredoxins are iron-sulfur proteins that transfer electrons in a wide variety of metabolic reactions.</text>
</comment>